<dbReference type="Gene3D" id="1.10.10.10">
    <property type="entry name" value="Winged helix-like DNA-binding domain superfamily/Winged helix DNA-binding domain"/>
    <property type="match status" value="1"/>
</dbReference>
<name>A0A6N2TC72_9FIRM</name>
<evidence type="ECO:0000256" key="2">
    <source>
        <dbReference type="ARBA" id="ARBA00023125"/>
    </source>
</evidence>
<evidence type="ECO:0000313" key="6">
    <source>
        <dbReference type="EMBL" id="VYT01326.1"/>
    </source>
</evidence>
<evidence type="ECO:0000256" key="1">
    <source>
        <dbReference type="ARBA" id="ARBA00023015"/>
    </source>
</evidence>
<sequence length="285" mass="32314">MTKLDKNEKVIDIFKNNYKNLFKAEKIVADYIINNPNKVTLMSVKEIANETKVSDATVVRMCQHSGFDGFYQMKILLLRDIGEGNQNDIADFQDKPIEFFLNRKKSLINTINKEDNINNIKKLVSKLLDSNITLIAATGNTLPVALDLEFRLNRLGIKTFTTSTNERLLNYTSNLNEHDFLITISKSGLSKNILKVSDIANNKNIKQACITSEINSSLSENSDITIFSGKLYNDINDSYNGLESHIGEFIINDIIIAFVASTKHNKNQLLQSQQLEYEFFSSLKL</sequence>
<dbReference type="Gene3D" id="3.40.50.10490">
    <property type="entry name" value="Glucose-6-phosphate isomerase like protein, domain 1"/>
    <property type="match status" value="1"/>
</dbReference>
<feature type="domain" description="SIS" evidence="5">
    <location>
        <begin position="123"/>
        <end position="265"/>
    </location>
</feature>
<dbReference type="GO" id="GO:0097367">
    <property type="term" value="F:carbohydrate derivative binding"/>
    <property type="evidence" value="ECO:0007669"/>
    <property type="project" value="InterPro"/>
</dbReference>
<dbReference type="InterPro" id="IPR000281">
    <property type="entry name" value="HTH_RpiR"/>
</dbReference>
<protein>
    <submittedName>
        <fullName evidence="6">Putative HTH-type transcriptional regulator YbbH</fullName>
    </submittedName>
</protein>
<dbReference type="EMBL" id="CACRSW010000023">
    <property type="protein sequence ID" value="VYT01326.1"/>
    <property type="molecule type" value="Genomic_DNA"/>
</dbReference>
<feature type="domain" description="HTH rpiR-type" evidence="4">
    <location>
        <begin position="8"/>
        <end position="84"/>
    </location>
</feature>
<proteinExistence type="predicted"/>
<evidence type="ECO:0000256" key="3">
    <source>
        <dbReference type="ARBA" id="ARBA00023163"/>
    </source>
</evidence>
<dbReference type="CDD" id="cd05013">
    <property type="entry name" value="SIS_RpiR"/>
    <property type="match status" value="1"/>
</dbReference>
<evidence type="ECO:0000259" key="5">
    <source>
        <dbReference type="PROSITE" id="PS51464"/>
    </source>
</evidence>
<dbReference type="InterPro" id="IPR009057">
    <property type="entry name" value="Homeodomain-like_sf"/>
</dbReference>
<dbReference type="GO" id="GO:0003677">
    <property type="term" value="F:DNA binding"/>
    <property type="evidence" value="ECO:0007669"/>
    <property type="project" value="UniProtKB-KW"/>
</dbReference>
<keyword evidence="2" id="KW-0238">DNA-binding</keyword>
<evidence type="ECO:0000259" key="4">
    <source>
        <dbReference type="PROSITE" id="PS51071"/>
    </source>
</evidence>
<dbReference type="GO" id="GO:1901135">
    <property type="term" value="P:carbohydrate derivative metabolic process"/>
    <property type="evidence" value="ECO:0007669"/>
    <property type="project" value="InterPro"/>
</dbReference>
<dbReference type="InterPro" id="IPR001347">
    <property type="entry name" value="SIS_dom"/>
</dbReference>
<dbReference type="InterPro" id="IPR035472">
    <property type="entry name" value="RpiR-like_SIS"/>
</dbReference>
<dbReference type="RefSeq" id="WP_070606163.1">
    <property type="nucleotide sequence ID" value="NZ_CACRSW010000023.1"/>
</dbReference>
<dbReference type="PANTHER" id="PTHR30514:SF1">
    <property type="entry name" value="HTH-TYPE TRANSCRIPTIONAL REGULATOR HEXR-RELATED"/>
    <property type="match status" value="1"/>
</dbReference>
<dbReference type="Pfam" id="PF01418">
    <property type="entry name" value="HTH_6"/>
    <property type="match status" value="1"/>
</dbReference>
<dbReference type="AlphaFoldDB" id="A0A6N2TC72"/>
<dbReference type="Pfam" id="PF01380">
    <property type="entry name" value="SIS"/>
    <property type="match status" value="1"/>
</dbReference>
<dbReference type="PROSITE" id="PS51464">
    <property type="entry name" value="SIS"/>
    <property type="match status" value="1"/>
</dbReference>
<dbReference type="PANTHER" id="PTHR30514">
    <property type="entry name" value="GLUCOKINASE"/>
    <property type="match status" value="1"/>
</dbReference>
<dbReference type="SUPFAM" id="SSF46689">
    <property type="entry name" value="Homeodomain-like"/>
    <property type="match status" value="1"/>
</dbReference>
<keyword evidence="3" id="KW-0804">Transcription</keyword>
<dbReference type="SUPFAM" id="SSF53697">
    <property type="entry name" value="SIS domain"/>
    <property type="match status" value="1"/>
</dbReference>
<dbReference type="InterPro" id="IPR036388">
    <property type="entry name" value="WH-like_DNA-bd_sf"/>
</dbReference>
<gene>
    <name evidence="6" type="primary">ybbH_1</name>
    <name evidence="6" type="ORF">AVLFYP127_00513</name>
</gene>
<dbReference type="PROSITE" id="PS51071">
    <property type="entry name" value="HTH_RPIR"/>
    <property type="match status" value="1"/>
</dbReference>
<dbReference type="InterPro" id="IPR047640">
    <property type="entry name" value="RpiR-like"/>
</dbReference>
<keyword evidence="1" id="KW-0805">Transcription regulation</keyword>
<reference evidence="6" key="1">
    <citation type="submission" date="2019-11" db="EMBL/GenBank/DDBJ databases">
        <authorList>
            <person name="Feng L."/>
        </authorList>
    </citation>
    <scope>NUCLEOTIDE SEQUENCE</scope>
    <source>
        <strain evidence="6">AvaginalisLFYP127</strain>
    </source>
</reference>
<dbReference type="GO" id="GO:0003700">
    <property type="term" value="F:DNA-binding transcription factor activity"/>
    <property type="evidence" value="ECO:0007669"/>
    <property type="project" value="InterPro"/>
</dbReference>
<dbReference type="InterPro" id="IPR046348">
    <property type="entry name" value="SIS_dom_sf"/>
</dbReference>
<accession>A0A6N2TC72</accession>
<organism evidence="6">
    <name type="scientific">Anaerococcus vaginalis</name>
    <dbReference type="NCBI Taxonomy" id="33037"/>
    <lineage>
        <taxon>Bacteria</taxon>
        <taxon>Bacillati</taxon>
        <taxon>Bacillota</taxon>
        <taxon>Tissierellia</taxon>
        <taxon>Tissierellales</taxon>
        <taxon>Peptoniphilaceae</taxon>
        <taxon>Anaerococcus</taxon>
    </lineage>
</organism>